<evidence type="ECO:0000256" key="3">
    <source>
        <dbReference type="ARBA" id="ARBA00022603"/>
    </source>
</evidence>
<dbReference type="PROSITE" id="PS51625">
    <property type="entry name" value="SAM_MT_TRMB"/>
    <property type="match status" value="1"/>
</dbReference>
<dbReference type="HAMAP" id="MF_03055">
    <property type="entry name" value="tRNA_methyltr_TrmB_euk"/>
    <property type="match status" value="1"/>
</dbReference>
<comment type="similarity">
    <text evidence="9">Belongs to the class I-like SAM-binding methyltransferase superfamily. TrmB family.</text>
</comment>
<evidence type="ECO:0000256" key="6">
    <source>
        <dbReference type="ARBA" id="ARBA00022694"/>
    </source>
</evidence>
<dbReference type="Gene3D" id="3.40.50.150">
    <property type="entry name" value="Vaccinia Virus protein VP39"/>
    <property type="match status" value="1"/>
</dbReference>
<dbReference type="InterPro" id="IPR025763">
    <property type="entry name" value="Trm8_euk"/>
</dbReference>
<organism evidence="11 12">
    <name type="scientific">Leucosporidium creatinivorum</name>
    <dbReference type="NCBI Taxonomy" id="106004"/>
    <lineage>
        <taxon>Eukaryota</taxon>
        <taxon>Fungi</taxon>
        <taxon>Dikarya</taxon>
        <taxon>Basidiomycota</taxon>
        <taxon>Pucciniomycotina</taxon>
        <taxon>Microbotryomycetes</taxon>
        <taxon>Leucosporidiales</taxon>
        <taxon>Leucosporidium</taxon>
    </lineage>
</organism>
<dbReference type="Pfam" id="PF02390">
    <property type="entry name" value="Methyltransf_4"/>
    <property type="match status" value="2"/>
</dbReference>
<reference evidence="11 12" key="1">
    <citation type="submission" date="2016-07" db="EMBL/GenBank/DDBJ databases">
        <title>Pervasive Adenine N6-methylation of Active Genes in Fungi.</title>
        <authorList>
            <consortium name="DOE Joint Genome Institute"/>
            <person name="Mondo S.J."/>
            <person name="Dannebaum R.O."/>
            <person name="Kuo R.C."/>
            <person name="Labutti K."/>
            <person name="Haridas S."/>
            <person name="Kuo A."/>
            <person name="Salamov A."/>
            <person name="Ahrendt S.R."/>
            <person name="Lipzen A."/>
            <person name="Sullivan W."/>
            <person name="Andreopoulos W.B."/>
            <person name="Clum A."/>
            <person name="Lindquist E."/>
            <person name="Daum C."/>
            <person name="Ramamoorthy G.K."/>
            <person name="Gryganskyi A."/>
            <person name="Culley D."/>
            <person name="Magnuson J.K."/>
            <person name="James T.Y."/>
            <person name="O'Malley M.A."/>
            <person name="Stajich J.E."/>
            <person name="Spatafora J.W."/>
            <person name="Visel A."/>
            <person name="Grigoriev I.V."/>
        </authorList>
    </citation>
    <scope>NUCLEOTIDE SEQUENCE [LARGE SCALE GENOMIC DNA]</scope>
    <source>
        <strain evidence="11 12">62-1032</strain>
    </source>
</reference>
<evidence type="ECO:0000256" key="8">
    <source>
        <dbReference type="ARBA" id="ARBA00023242"/>
    </source>
</evidence>
<dbReference type="STRING" id="106004.A0A1Y2FR43"/>
<dbReference type="GO" id="GO:0005634">
    <property type="term" value="C:nucleus"/>
    <property type="evidence" value="ECO:0007669"/>
    <property type="project" value="UniProtKB-SubCell"/>
</dbReference>
<evidence type="ECO:0000256" key="4">
    <source>
        <dbReference type="ARBA" id="ARBA00022679"/>
    </source>
</evidence>
<comment type="caution">
    <text evidence="11">The sequence shown here is derived from an EMBL/GenBank/DDBJ whole genome shotgun (WGS) entry which is preliminary data.</text>
</comment>
<dbReference type="SUPFAM" id="SSF53335">
    <property type="entry name" value="S-adenosyl-L-methionine-dependent methyltransferases"/>
    <property type="match status" value="1"/>
</dbReference>
<evidence type="ECO:0000313" key="11">
    <source>
        <dbReference type="EMBL" id="ORY86047.1"/>
    </source>
</evidence>
<dbReference type="EMBL" id="MCGR01000015">
    <property type="protein sequence ID" value="ORY86047.1"/>
    <property type="molecule type" value="Genomic_DNA"/>
</dbReference>
<accession>A0A1Y2FR43</accession>
<feature type="binding site" evidence="9">
    <location>
        <position position="222"/>
    </location>
    <ligand>
        <name>S-adenosyl-L-methionine</name>
        <dbReference type="ChEBI" id="CHEBI:59789"/>
    </ligand>
</feature>
<keyword evidence="5 9" id="KW-0949">S-adenosyl-L-methionine</keyword>
<keyword evidence="4 9" id="KW-0808">Transferase</keyword>
<dbReference type="EC" id="2.1.1.33" evidence="9"/>
<evidence type="ECO:0000256" key="10">
    <source>
        <dbReference type="SAM" id="MobiDB-lite"/>
    </source>
</evidence>
<dbReference type="InParanoid" id="A0A1Y2FR43"/>
<evidence type="ECO:0000256" key="5">
    <source>
        <dbReference type="ARBA" id="ARBA00022691"/>
    </source>
</evidence>
<dbReference type="PANTHER" id="PTHR23417">
    <property type="entry name" value="3-DEOXY-D-MANNO-OCTULOSONIC-ACID TRANSFERASE/TRNA GUANINE-N 7 - -METHYLTRANSFERASE"/>
    <property type="match status" value="1"/>
</dbReference>
<dbReference type="InterPro" id="IPR029063">
    <property type="entry name" value="SAM-dependent_MTases_sf"/>
</dbReference>
<evidence type="ECO:0000256" key="9">
    <source>
        <dbReference type="HAMAP-Rule" id="MF_03055"/>
    </source>
</evidence>
<dbReference type="UniPathway" id="UPA00989"/>
<comment type="subcellular location">
    <subcellularLocation>
        <location evidence="9">Nucleus</location>
    </subcellularLocation>
</comment>
<keyword evidence="3 9" id="KW-0489">Methyltransferase</keyword>
<comment type="subunit">
    <text evidence="9">Forms a complex with TRM82.</text>
</comment>
<keyword evidence="2 9" id="KW-0820">tRNA-binding</keyword>
<feature type="binding site" evidence="9">
    <location>
        <begin position="116"/>
        <end position="117"/>
    </location>
    <ligand>
        <name>S-adenosyl-L-methionine</name>
        <dbReference type="ChEBI" id="CHEBI:59789"/>
    </ligand>
</feature>
<evidence type="ECO:0000256" key="2">
    <source>
        <dbReference type="ARBA" id="ARBA00022555"/>
    </source>
</evidence>
<sequence length="348" mass="38483">MARRGGNKTGTAKPQDPALLAGAATTETGMPRKRFYRQRAHANPLSIHHLEYPSSPATMDWSTHYPTFFDAPKVEGEGSGVGKGKKVEFADVGCGFGGLLISLAPLYPETLMMGLEIRTQVTQYVSDKIRALRLNPGSVDPDNPEEPLITTTDPLPSELAAAGSEQPPAKKAKVDDEAARTRLALQPPEGYAYGNVSVLRGNAMKFLPNFFDKAQLSKIFFLFPDPHFKARKHKARIISPTLLAEYAYVLRPGGLLYTITDVPDLHTWMVSHLEPFPLFKRLTEEEIDNLGLESGEGVVGVEGSELGRDRERAVMEAVKRRTEEGKKVERNGVGKQWSVWRRLSDDEV</sequence>
<protein>
    <recommendedName>
        <fullName evidence="9">tRNA (guanine-N(7)-)-methyltransferase</fullName>
        <ecNumber evidence="9">2.1.1.33</ecNumber>
    </recommendedName>
    <alternativeName>
        <fullName evidence="9">Transfer RNA methyltransferase 8</fullName>
    </alternativeName>
    <alternativeName>
        <fullName evidence="9">tRNA (guanine(46)-N(7))-methyltransferase</fullName>
    </alternativeName>
    <alternativeName>
        <fullName evidence="9">tRNA(m7G46)-methyltransferase</fullName>
    </alternativeName>
</protein>
<evidence type="ECO:0000256" key="1">
    <source>
        <dbReference type="ARBA" id="ARBA00000142"/>
    </source>
</evidence>
<keyword evidence="12" id="KW-1185">Reference proteome</keyword>
<feature type="active site" evidence="9">
    <location>
        <position position="225"/>
    </location>
</feature>
<feature type="binding site" evidence="9">
    <location>
        <position position="93"/>
    </location>
    <ligand>
        <name>S-adenosyl-L-methionine</name>
        <dbReference type="ChEBI" id="CHEBI:59789"/>
    </ligand>
</feature>
<dbReference type="FunCoup" id="A0A1Y2FR43">
    <property type="interactions" value="232"/>
</dbReference>
<dbReference type="InterPro" id="IPR003358">
    <property type="entry name" value="tRNA_(Gua-N-7)_MeTrfase_Trmb"/>
</dbReference>
<keyword evidence="8 9" id="KW-0539">Nucleus</keyword>
<dbReference type="OrthoDB" id="47276at2759"/>
<comment type="catalytic activity">
    <reaction evidence="1 9">
        <text>guanosine(46) in tRNA + S-adenosyl-L-methionine = N(7)-methylguanosine(46) in tRNA + S-adenosyl-L-homocysteine</text>
        <dbReference type="Rhea" id="RHEA:42708"/>
        <dbReference type="Rhea" id="RHEA-COMP:10188"/>
        <dbReference type="Rhea" id="RHEA-COMP:10189"/>
        <dbReference type="ChEBI" id="CHEBI:57856"/>
        <dbReference type="ChEBI" id="CHEBI:59789"/>
        <dbReference type="ChEBI" id="CHEBI:74269"/>
        <dbReference type="ChEBI" id="CHEBI:74480"/>
        <dbReference type="EC" id="2.1.1.33"/>
    </reaction>
</comment>
<keyword evidence="7 9" id="KW-0694">RNA-binding</keyword>
<feature type="binding site" evidence="9">
    <location>
        <begin position="202"/>
        <end position="203"/>
    </location>
    <ligand>
        <name>S-adenosyl-L-methionine</name>
        <dbReference type="ChEBI" id="CHEBI:59789"/>
    </ligand>
</feature>
<feature type="binding site" evidence="9">
    <location>
        <begin position="322"/>
        <end position="324"/>
    </location>
    <ligand>
        <name>S-adenosyl-L-methionine</name>
        <dbReference type="ChEBI" id="CHEBI:59789"/>
    </ligand>
</feature>
<name>A0A1Y2FR43_9BASI</name>
<dbReference type="AlphaFoldDB" id="A0A1Y2FR43"/>
<dbReference type="GO" id="GO:0043527">
    <property type="term" value="C:tRNA methyltransferase complex"/>
    <property type="evidence" value="ECO:0007669"/>
    <property type="project" value="TreeGrafter"/>
</dbReference>
<dbReference type="PANTHER" id="PTHR23417:SF16">
    <property type="entry name" value="TRNA (GUANINE-N(7)-)-METHYLTRANSFERASE"/>
    <property type="match status" value="1"/>
</dbReference>
<feature type="region of interest" description="Disordered" evidence="10">
    <location>
        <begin position="135"/>
        <end position="175"/>
    </location>
</feature>
<evidence type="ECO:0000256" key="7">
    <source>
        <dbReference type="ARBA" id="ARBA00022884"/>
    </source>
</evidence>
<evidence type="ECO:0000313" key="12">
    <source>
        <dbReference type="Proteomes" id="UP000193467"/>
    </source>
</evidence>
<dbReference type="Proteomes" id="UP000193467">
    <property type="component" value="Unassembled WGS sequence"/>
</dbReference>
<keyword evidence="6 9" id="KW-0819">tRNA processing</keyword>
<gene>
    <name evidence="9" type="primary">TRM8</name>
    <name evidence="11" type="ORF">BCR35DRAFT_302697</name>
</gene>
<dbReference type="GO" id="GO:0008176">
    <property type="term" value="F:tRNA (guanine(46)-N7)-methyltransferase activity"/>
    <property type="evidence" value="ECO:0007669"/>
    <property type="project" value="UniProtKB-UniRule"/>
</dbReference>
<proteinExistence type="inferred from homology"/>
<feature type="region of interest" description="Disordered" evidence="10">
    <location>
        <begin position="1"/>
        <end position="21"/>
    </location>
</feature>
<comment type="pathway">
    <text evidence="9">tRNA modification; N(7)-methylguanine-tRNA biosynthesis.</text>
</comment>
<comment type="function">
    <text evidence="9">Catalyzes the formation of N(7)-methylguanine at position 46 (m7G46) in tRNA.</text>
</comment>
<dbReference type="GO" id="GO:0000049">
    <property type="term" value="F:tRNA binding"/>
    <property type="evidence" value="ECO:0007669"/>
    <property type="project" value="UniProtKB-UniRule"/>
</dbReference>